<evidence type="ECO:0000313" key="5">
    <source>
        <dbReference type="Proteomes" id="UP001497623"/>
    </source>
</evidence>
<dbReference type="PANTHER" id="PTHR11783">
    <property type="entry name" value="SULFOTRANSFERASE SULT"/>
    <property type="match status" value="1"/>
</dbReference>
<dbReference type="GO" id="GO:0008146">
    <property type="term" value="F:sulfotransferase activity"/>
    <property type="evidence" value="ECO:0007669"/>
    <property type="project" value="InterPro"/>
</dbReference>
<keyword evidence="5" id="KW-1185">Reference proteome</keyword>
<name>A0AAV2Q3E1_MEGNR</name>
<gene>
    <name evidence="4" type="ORF">MNOR_LOCUS6538</name>
</gene>
<reference evidence="4 5" key="1">
    <citation type="submission" date="2024-05" db="EMBL/GenBank/DDBJ databases">
        <authorList>
            <person name="Wallberg A."/>
        </authorList>
    </citation>
    <scope>NUCLEOTIDE SEQUENCE [LARGE SCALE GENOMIC DNA]</scope>
</reference>
<protein>
    <recommendedName>
        <fullName evidence="3">Sulfotransferase domain-containing protein</fullName>
    </recommendedName>
</protein>
<dbReference type="InterPro" id="IPR027417">
    <property type="entry name" value="P-loop_NTPase"/>
</dbReference>
<keyword evidence="2" id="KW-0808">Transferase</keyword>
<proteinExistence type="inferred from homology"/>
<comment type="caution">
    <text evidence="4">The sequence shown here is derived from an EMBL/GenBank/DDBJ whole genome shotgun (WGS) entry which is preliminary data.</text>
</comment>
<dbReference type="SUPFAM" id="SSF52540">
    <property type="entry name" value="P-loop containing nucleoside triphosphate hydrolases"/>
    <property type="match status" value="1"/>
</dbReference>
<dbReference type="AlphaFoldDB" id="A0AAV2Q3E1"/>
<dbReference type="Gene3D" id="3.40.50.300">
    <property type="entry name" value="P-loop containing nucleotide triphosphate hydrolases"/>
    <property type="match status" value="1"/>
</dbReference>
<evidence type="ECO:0000256" key="2">
    <source>
        <dbReference type="ARBA" id="ARBA00022679"/>
    </source>
</evidence>
<evidence type="ECO:0000313" key="4">
    <source>
        <dbReference type="EMBL" id="CAL4067484.1"/>
    </source>
</evidence>
<feature type="non-terminal residue" evidence="4">
    <location>
        <position position="347"/>
    </location>
</feature>
<organism evidence="4 5">
    <name type="scientific">Meganyctiphanes norvegica</name>
    <name type="common">Northern krill</name>
    <name type="synonym">Thysanopoda norvegica</name>
    <dbReference type="NCBI Taxonomy" id="48144"/>
    <lineage>
        <taxon>Eukaryota</taxon>
        <taxon>Metazoa</taxon>
        <taxon>Ecdysozoa</taxon>
        <taxon>Arthropoda</taxon>
        <taxon>Crustacea</taxon>
        <taxon>Multicrustacea</taxon>
        <taxon>Malacostraca</taxon>
        <taxon>Eumalacostraca</taxon>
        <taxon>Eucarida</taxon>
        <taxon>Euphausiacea</taxon>
        <taxon>Euphausiidae</taxon>
        <taxon>Meganyctiphanes</taxon>
    </lineage>
</organism>
<dbReference type="Proteomes" id="UP001497623">
    <property type="component" value="Unassembled WGS sequence"/>
</dbReference>
<comment type="similarity">
    <text evidence="1">Belongs to the sulfotransferase 1 family.</text>
</comment>
<dbReference type="EMBL" id="CAXKWB010002718">
    <property type="protein sequence ID" value="CAL4067484.1"/>
    <property type="molecule type" value="Genomic_DNA"/>
</dbReference>
<evidence type="ECO:0000259" key="3">
    <source>
        <dbReference type="Pfam" id="PF00685"/>
    </source>
</evidence>
<feature type="domain" description="Sulfotransferase" evidence="3">
    <location>
        <begin position="61"/>
        <end position="335"/>
    </location>
</feature>
<evidence type="ECO:0000256" key="1">
    <source>
        <dbReference type="ARBA" id="ARBA00005771"/>
    </source>
</evidence>
<dbReference type="Pfam" id="PF00685">
    <property type="entry name" value="Sulfotransfer_1"/>
    <property type="match status" value="1"/>
</dbReference>
<dbReference type="InterPro" id="IPR000863">
    <property type="entry name" value="Sulfotransferase_dom"/>
</dbReference>
<sequence length="347" mass="40037">MMCVSVGHTVVPVVGEELAKIRKDFKGHTKDIIQLMPGRWLYPAVFTNYADRYYNFKWRESDVMVMTWPKCGTTWMQEIIWNMKNNPNLDNPRATDMLFARSPFIEYDILLEGLNYDPPGPGDPMVQALKSYCPEANPSQGLCLQLAEQSPAPRIIKTHLPFSLHSPHLLNSAKVVFVVRNPKDAIISYCHHVRLFKHQSFIGTLEDFVQYFMQDNLQFGSYSLMVKEAWEKRGHPNLHIVFYENLKTDIGNELRKLNNFIGTNLSETQLQNVVKWTSLEAMRGRTNEDKVAGSAKYNTQVLEKDGGFIRKGIVGDWREKFSPELNAELNQWIEKYIDPIGINLKYS</sequence>
<accession>A0AAV2Q3E1</accession>